<sequence>MGRLSPDAKGIFYMLLIIPPVVYVLIFGTIDLPCGALISHYLYRWAHGIGICLYAFVPLIGAVLTWDRYLLQQEMHDYEAQTWEDDSVSDSEAEFESESDPGPETGMSNLDLYEPELHMYKIYERAFEDYLGPPSPFNSWERIAQDLRLQARSRRIYFEEVEKLDDFLIWKESRVEEWRRETCASPGEPESANWMEEEGLPTWLQGRGIANLKILWKTLEVRAKTLGFMAMYARTLDDREDNNIQIMENEEVISIQSIEEKEEEQGEQEEEAEEAEKEEYTQSIDSGKRSKGRVLVVESICAEYRSVKEHMESFRSKGWSNWLGENDIDRHTLVMCNSLRCAEGVWEMLEDYDFQRAMNPWWAKWKDFLVWMDGIGRD</sequence>
<proteinExistence type="predicted"/>
<evidence type="ECO:0000313" key="3">
    <source>
        <dbReference type="EMBL" id="KAL2068528.1"/>
    </source>
</evidence>
<keyword evidence="4" id="KW-1185">Reference proteome</keyword>
<feature type="compositionally biased region" description="Acidic residues" evidence="1">
    <location>
        <begin position="82"/>
        <end position="101"/>
    </location>
</feature>
<feature type="transmembrane region" description="Helical" evidence="2">
    <location>
        <begin position="12"/>
        <end position="30"/>
    </location>
</feature>
<reference evidence="3 4" key="1">
    <citation type="journal article" date="2024" name="Commun. Biol.">
        <title>Comparative genomic analysis of thermophilic fungi reveals convergent evolutionary adaptations and gene losses.</title>
        <authorList>
            <person name="Steindorff A.S."/>
            <person name="Aguilar-Pontes M.V."/>
            <person name="Robinson A.J."/>
            <person name="Andreopoulos B."/>
            <person name="LaButti K."/>
            <person name="Kuo A."/>
            <person name="Mondo S."/>
            <person name="Riley R."/>
            <person name="Otillar R."/>
            <person name="Haridas S."/>
            <person name="Lipzen A."/>
            <person name="Grimwood J."/>
            <person name="Schmutz J."/>
            <person name="Clum A."/>
            <person name="Reid I.D."/>
            <person name="Moisan M.C."/>
            <person name="Butler G."/>
            <person name="Nguyen T.T.M."/>
            <person name="Dewar K."/>
            <person name="Conant G."/>
            <person name="Drula E."/>
            <person name="Henrissat B."/>
            <person name="Hansel C."/>
            <person name="Singer S."/>
            <person name="Hutchinson M.I."/>
            <person name="de Vries R.P."/>
            <person name="Natvig D.O."/>
            <person name="Powell A.J."/>
            <person name="Tsang A."/>
            <person name="Grigoriev I.V."/>
        </authorList>
    </citation>
    <scope>NUCLEOTIDE SEQUENCE [LARGE SCALE GENOMIC DNA]</scope>
    <source>
        <strain evidence="3 4">CBS 494.80</strain>
    </source>
</reference>
<feature type="region of interest" description="Disordered" evidence="1">
    <location>
        <begin position="255"/>
        <end position="286"/>
    </location>
</feature>
<keyword evidence="2" id="KW-0812">Transmembrane</keyword>
<feature type="compositionally biased region" description="Acidic residues" evidence="1">
    <location>
        <begin position="260"/>
        <end position="277"/>
    </location>
</feature>
<accession>A0ABR4CH68</accession>
<evidence type="ECO:0000256" key="1">
    <source>
        <dbReference type="SAM" id="MobiDB-lite"/>
    </source>
</evidence>
<dbReference type="Proteomes" id="UP001595075">
    <property type="component" value="Unassembled WGS sequence"/>
</dbReference>
<feature type="region of interest" description="Disordered" evidence="1">
    <location>
        <begin position="82"/>
        <end position="108"/>
    </location>
</feature>
<organism evidence="3 4">
    <name type="scientific">Oculimacula yallundae</name>
    <dbReference type="NCBI Taxonomy" id="86028"/>
    <lineage>
        <taxon>Eukaryota</taxon>
        <taxon>Fungi</taxon>
        <taxon>Dikarya</taxon>
        <taxon>Ascomycota</taxon>
        <taxon>Pezizomycotina</taxon>
        <taxon>Leotiomycetes</taxon>
        <taxon>Helotiales</taxon>
        <taxon>Ploettnerulaceae</taxon>
        <taxon>Oculimacula</taxon>
    </lineage>
</organism>
<keyword evidence="2" id="KW-0472">Membrane</keyword>
<feature type="transmembrane region" description="Helical" evidence="2">
    <location>
        <begin position="42"/>
        <end position="66"/>
    </location>
</feature>
<evidence type="ECO:0000313" key="4">
    <source>
        <dbReference type="Proteomes" id="UP001595075"/>
    </source>
</evidence>
<dbReference type="EMBL" id="JAZHXI010000008">
    <property type="protein sequence ID" value="KAL2068528.1"/>
    <property type="molecule type" value="Genomic_DNA"/>
</dbReference>
<evidence type="ECO:0000256" key="2">
    <source>
        <dbReference type="SAM" id="Phobius"/>
    </source>
</evidence>
<gene>
    <name evidence="3" type="ORF">VTL71DRAFT_14865</name>
</gene>
<keyword evidence="2" id="KW-1133">Transmembrane helix</keyword>
<name>A0ABR4CH68_9HELO</name>
<protein>
    <submittedName>
        <fullName evidence="3">Uncharacterized protein</fullName>
    </submittedName>
</protein>
<comment type="caution">
    <text evidence="3">The sequence shown here is derived from an EMBL/GenBank/DDBJ whole genome shotgun (WGS) entry which is preliminary data.</text>
</comment>